<dbReference type="EMBL" id="JBJUIK010000011">
    <property type="protein sequence ID" value="KAL3514033.1"/>
    <property type="molecule type" value="Genomic_DNA"/>
</dbReference>
<evidence type="ECO:0000256" key="3">
    <source>
        <dbReference type="ARBA" id="ARBA00022946"/>
    </source>
</evidence>
<name>A0ABD2Z3G7_9GENT</name>
<dbReference type="GO" id="GO:0006353">
    <property type="term" value="P:DNA-templated transcription termination"/>
    <property type="evidence" value="ECO:0007669"/>
    <property type="project" value="UniProtKB-KW"/>
</dbReference>
<dbReference type="InterPro" id="IPR038538">
    <property type="entry name" value="MTERF_sf"/>
</dbReference>
<keyword evidence="2" id="KW-0804">Transcription</keyword>
<keyword evidence="3" id="KW-0809">Transit peptide</keyword>
<reference evidence="4 5" key="1">
    <citation type="submission" date="2024-11" db="EMBL/GenBank/DDBJ databases">
        <title>A near-complete genome assembly of Cinchona calisaya.</title>
        <authorList>
            <person name="Lian D.C."/>
            <person name="Zhao X.W."/>
            <person name="Wei L."/>
        </authorList>
    </citation>
    <scope>NUCLEOTIDE SEQUENCE [LARGE SCALE GENOMIC DNA]</scope>
    <source>
        <tissue evidence="4">Nenye</tissue>
    </source>
</reference>
<keyword evidence="2" id="KW-0805">Transcription regulation</keyword>
<comment type="similarity">
    <text evidence="1">Belongs to the mTERF family.</text>
</comment>
<comment type="caution">
    <text evidence="4">The sequence shown here is derived from an EMBL/GenBank/DDBJ whole genome shotgun (WGS) entry which is preliminary data.</text>
</comment>
<protein>
    <recommendedName>
        <fullName evidence="6">Mitochondrial transcription termination factor</fullName>
    </recommendedName>
</protein>
<evidence type="ECO:0000313" key="5">
    <source>
        <dbReference type="Proteomes" id="UP001630127"/>
    </source>
</evidence>
<evidence type="ECO:0000313" key="4">
    <source>
        <dbReference type="EMBL" id="KAL3514033.1"/>
    </source>
</evidence>
<dbReference type="SMART" id="SM00733">
    <property type="entry name" value="Mterf"/>
    <property type="match status" value="5"/>
</dbReference>
<dbReference type="Proteomes" id="UP001630127">
    <property type="component" value="Unassembled WGS sequence"/>
</dbReference>
<dbReference type="Gene3D" id="1.25.70.10">
    <property type="entry name" value="Transcription termination factor 3, mitochondrial"/>
    <property type="match status" value="1"/>
</dbReference>
<keyword evidence="5" id="KW-1185">Reference proteome</keyword>
<dbReference type="InterPro" id="IPR003690">
    <property type="entry name" value="MTERF"/>
</dbReference>
<dbReference type="Pfam" id="PF02536">
    <property type="entry name" value="mTERF"/>
    <property type="match status" value="1"/>
</dbReference>
<keyword evidence="2" id="KW-0806">Transcription termination</keyword>
<dbReference type="PANTHER" id="PTHR13068">
    <property type="entry name" value="CGI-12 PROTEIN-RELATED"/>
    <property type="match status" value="1"/>
</dbReference>
<organism evidence="4 5">
    <name type="scientific">Cinchona calisaya</name>
    <dbReference type="NCBI Taxonomy" id="153742"/>
    <lineage>
        <taxon>Eukaryota</taxon>
        <taxon>Viridiplantae</taxon>
        <taxon>Streptophyta</taxon>
        <taxon>Embryophyta</taxon>
        <taxon>Tracheophyta</taxon>
        <taxon>Spermatophyta</taxon>
        <taxon>Magnoliopsida</taxon>
        <taxon>eudicotyledons</taxon>
        <taxon>Gunneridae</taxon>
        <taxon>Pentapetalae</taxon>
        <taxon>asterids</taxon>
        <taxon>lamiids</taxon>
        <taxon>Gentianales</taxon>
        <taxon>Rubiaceae</taxon>
        <taxon>Cinchonoideae</taxon>
        <taxon>Cinchoneae</taxon>
        <taxon>Cinchona</taxon>
    </lineage>
</organism>
<accession>A0ABD2Z3G7</accession>
<dbReference type="PANTHER" id="PTHR13068:SF231">
    <property type="entry name" value="TRANSCRIPTION TERMINATION FACTOR MTERF2, CHLOROPLASTIC-LIKE"/>
    <property type="match status" value="1"/>
</dbReference>
<gene>
    <name evidence="4" type="ORF">ACH5RR_026750</name>
</gene>
<evidence type="ECO:0000256" key="1">
    <source>
        <dbReference type="ARBA" id="ARBA00007692"/>
    </source>
</evidence>
<evidence type="ECO:0008006" key="6">
    <source>
        <dbReference type="Google" id="ProtNLM"/>
    </source>
</evidence>
<dbReference type="FunFam" id="1.25.70.10:FF:000001">
    <property type="entry name" value="Mitochondrial transcription termination factor-like"/>
    <property type="match status" value="1"/>
</dbReference>
<sequence length="386" mass="43993">MFARISGLHGRNPTRILCFKSLLHYSFSSSAALEPQNRFLADYLTNALGFSKEEAISTSNKVKRLKSVEKDFDLVVNFLENTGLNKSQIKSIVSVTPQVLLSKVDKTLKPKIQVLQEIGLFGSDLVKVVTNYRSFFVLGLENHLKHHVAYLRNVLGGDEKVALALKKYGMLLDYHAPERLASTVLLLKKIGFSNENVVRFIVRNPKRSLVIKPGWIEDILERVENELGIPRESTMFYYGVEALTSMSKSTVDMKFGILRSFGWSNEDVFKLVRNLPLTLNLSESKMRRALDYYMKELGYSPDYLASHPVFLTMSLERRVKPRAKVLEILNEMKLNTRKTGLSRVLGLPESKFVKNYLLPHMDVLPNMCEHYLQSVGGRKVEELLCV</sequence>
<dbReference type="AlphaFoldDB" id="A0ABD2Z3G7"/>
<proteinExistence type="inferred from homology"/>
<evidence type="ECO:0000256" key="2">
    <source>
        <dbReference type="ARBA" id="ARBA00022472"/>
    </source>
</evidence>